<dbReference type="Gene3D" id="3.30.70.100">
    <property type="match status" value="1"/>
</dbReference>
<name>A0AA37GSR6_9PEZI</name>
<keyword evidence="2" id="KW-1185">Reference proteome</keyword>
<organism evidence="1 2">
    <name type="scientific">Colletotrichum liriopes</name>
    <dbReference type="NCBI Taxonomy" id="708192"/>
    <lineage>
        <taxon>Eukaryota</taxon>
        <taxon>Fungi</taxon>
        <taxon>Dikarya</taxon>
        <taxon>Ascomycota</taxon>
        <taxon>Pezizomycotina</taxon>
        <taxon>Sordariomycetes</taxon>
        <taxon>Hypocreomycetidae</taxon>
        <taxon>Glomerellales</taxon>
        <taxon>Glomerellaceae</taxon>
        <taxon>Colletotrichum</taxon>
        <taxon>Colletotrichum spaethianum species complex</taxon>
    </lineage>
</organism>
<accession>A0AA37GSR6</accession>
<dbReference type="EMBL" id="BPPX01000022">
    <property type="protein sequence ID" value="GJC86495.1"/>
    <property type="molecule type" value="Genomic_DNA"/>
</dbReference>
<dbReference type="Proteomes" id="UP001055172">
    <property type="component" value="Unassembled WGS sequence"/>
</dbReference>
<reference evidence="1 2" key="1">
    <citation type="submission" date="2021-07" db="EMBL/GenBank/DDBJ databases">
        <title>Genome data of Colletotrichum spaethianum.</title>
        <authorList>
            <person name="Utami Y.D."/>
            <person name="Hiruma K."/>
        </authorList>
    </citation>
    <scope>NUCLEOTIDE SEQUENCE [LARGE SCALE GENOMIC DNA]</scope>
    <source>
        <strain evidence="1 2">MAFF 242679</strain>
    </source>
</reference>
<gene>
    <name evidence="1" type="ORF">ColLi_09333</name>
</gene>
<evidence type="ECO:0000313" key="2">
    <source>
        <dbReference type="Proteomes" id="UP001055172"/>
    </source>
</evidence>
<proteinExistence type="predicted"/>
<sequence length="215" mass="23844">MGSVEQMAGYRDYLLAETPRPPSANLSQKYAYSSFSPHHAAAEAEFCSHIVANTTPGKPHAKGIRALTWGFSEDDPATFIWTLDWDKIEDHWDFWLTPGFPPVMAAINKLFEPGRPLVRHYDFGGAKALSRTLSVARFMIWDDGAEGAAEGRARALGNSKGVAREVLEGYAVDVNEQTWWCSLLLYESVEEAAKDHVKSGDGSESHIVRLRCQDA</sequence>
<comment type="caution">
    <text evidence="1">The sequence shown here is derived from an EMBL/GenBank/DDBJ whole genome shotgun (WGS) entry which is preliminary data.</text>
</comment>
<evidence type="ECO:0000313" key="1">
    <source>
        <dbReference type="EMBL" id="GJC86495.1"/>
    </source>
</evidence>
<protein>
    <submittedName>
        <fullName evidence="1">Uncharacterized protein</fullName>
    </submittedName>
</protein>
<dbReference type="AlphaFoldDB" id="A0AA37GSR6"/>